<accession>A0A4R5WIB1</accession>
<dbReference type="EMBL" id="SDLO01000007">
    <property type="protein sequence ID" value="TDK90078.1"/>
    <property type="molecule type" value="Genomic_DNA"/>
</dbReference>
<evidence type="ECO:0008006" key="3">
    <source>
        <dbReference type="Google" id="ProtNLM"/>
    </source>
</evidence>
<dbReference type="Proteomes" id="UP000294929">
    <property type="component" value="Unassembled WGS sequence"/>
</dbReference>
<sequence>MCEFDMNACDPVDVAHQLDAAGVARVANAVQWDWVIDSRAEIDRWLAAHGEKDHFVLSPQDGHLESIHAFMASDSVRTFLDSVVRQRFPDRAHDMAGTAVRIVAGPHADGDAWWFHYDASVVTMVVPLFIPDAEPGRSGELVGYFNKRPFRRSVLVNIFDKIVHQSATFRQRILESLGRSHGPTVVDMNVGDVYLFWGYRSLHANMPIASGQRRVTLLIHYGQPHAPSGALAAAKRLHWALRGRTDATDQPAAAGAY</sequence>
<evidence type="ECO:0000313" key="1">
    <source>
        <dbReference type="EMBL" id="TDK90078.1"/>
    </source>
</evidence>
<dbReference type="SUPFAM" id="SSF51197">
    <property type="entry name" value="Clavaminate synthase-like"/>
    <property type="match status" value="1"/>
</dbReference>
<reference evidence="1 2" key="1">
    <citation type="submission" date="2019-01" db="EMBL/GenBank/DDBJ databases">
        <title>High-quality-draft genome sequences of five non-tuberculosis mycobacteriaceae isolated from a nosocomial environment.</title>
        <authorList>
            <person name="Tiago I."/>
            <person name="Alarico S."/>
            <person name="Pereira S.G."/>
            <person name="Coelho C."/>
            <person name="Maranha A."/>
            <person name="Empadinhas N."/>
        </authorList>
    </citation>
    <scope>NUCLEOTIDE SEQUENCE [LARGE SCALE GENOMIC DNA]</scope>
    <source>
        <strain evidence="1 2">24AIII</strain>
    </source>
</reference>
<dbReference type="RefSeq" id="WP_133426568.1">
    <property type="nucleotide sequence ID" value="NZ_SDLO01000007.1"/>
</dbReference>
<proteinExistence type="predicted"/>
<comment type="caution">
    <text evidence="1">The sequence shown here is derived from an EMBL/GenBank/DDBJ whole genome shotgun (WGS) entry which is preliminary data.</text>
</comment>
<dbReference type="AlphaFoldDB" id="A0A4R5WIB1"/>
<evidence type="ECO:0000313" key="2">
    <source>
        <dbReference type="Proteomes" id="UP000294929"/>
    </source>
</evidence>
<gene>
    <name evidence="1" type="ORF">EUA03_10980</name>
</gene>
<name>A0A4R5WIB1_MYCMU</name>
<protein>
    <recommendedName>
        <fullName evidence="3">Phytanoyl-CoA dioxygenase</fullName>
    </recommendedName>
</protein>
<organism evidence="1 2">
    <name type="scientific">Mycolicibacterium mucogenicum</name>
    <name type="common">Mycobacterium mucogenicum</name>
    <dbReference type="NCBI Taxonomy" id="56689"/>
    <lineage>
        <taxon>Bacteria</taxon>
        <taxon>Bacillati</taxon>
        <taxon>Actinomycetota</taxon>
        <taxon>Actinomycetes</taxon>
        <taxon>Mycobacteriales</taxon>
        <taxon>Mycobacteriaceae</taxon>
        <taxon>Mycolicibacterium</taxon>
    </lineage>
</organism>